<reference evidence="2" key="1">
    <citation type="submission" date="2023-04" db="EMBL/GenBank/DDBJ databases">
        <title>Phytophthora fragariaefolia NBRC 109709.</title>
        <authorList>
            <person name="Ichikawa N."/>
            <person name="Sato H."/>
            <person name="Tonouchi N."/>
        </authorList>
    </citation>
    <scope>NUCLEOTIDE SEQUENCE</scope>
    <source>
        <strain evidence="2">NBRC 109709</strain>
    </source>
</reference>
<evidence type="ECO:0000256" key="1">
    <source>
        <dbReference type="SAM" id="MobiDB-lite"/>
    </source>
</evidence>
<dbReference type="EMBL" id="BSXT01002518">
    <property type="protein sequence ID" value="GMF49355.1"/>
    <property type="molecule type" value="Genomic_DNA"/>
</dbReference>
<evidence type="ECO:0000313" key="3">
    <source>
        <dbReference type="Proteomes" id="UP001165121"/>
    </source>
</evidence>
<dbReference type="Proteomes" id="UP001165121">
    <property type="component" value="Unassembled WGS sequence"/>
</dbReference>
<feature type="compositionally biased region" description="Polar residues" evidence="1">
    <location>
        <begin position="46"/>
        <end position="56"/>
    </location>
</feature>
<feature type="compositionally biased region" description="Acidic residues" evidence="1">
    <location>
        <begin position="455"/>
        <end position="464"/>
    </location>
</feature>
<dbReference type="OrthoDB" id="129216at2759"/>
<gene>
    <name evidence="2" type="ORF">Pfra01_001948000</name>
</gene>
<feature type="compositionally biased region" description="Basic and acidic residues" evidence="1">
    <location>
        <begin position="29"/>
        <end position="40"/>
    </location>
</feature>
<proteinExistence type="predicted"/>
<protein>
    <submittedName>
        <fullName evidence="2">Unnamed protein product</fullName>
    </submittedName>
</protein>
<comment type="caution">
    <text evidence="2">The sequence shown here is derived from an EMBL/GenBank/DDBJ whole genome shotgun (WGS) entry which is preliminary data.</text>
</comment>
<organism evidence="2 3">
    <name type="scientific">Phytophthora fragariaefolia</name>
    <dbReference type="NCBI Taxonomy" id="1490495"/>
    <lineage>
        <taxon>Eukaryota</taxon>
        <taxon>Sar</taxon>
        <taxon>Stramenopiles</taxon>
        <taxon>Oomycota</taxon>
        <taxon>Peronosporomycetes</taxon>
        <taxon>Peronosporales</taxon>
        <taxon>Peronosporaceae</taxon>
        <taxon>Phytophthora</taxon>
    </lineage>
</organism>
<name>A0A9W6Y0S1_9STRA</name>
<feature type="compositionally biased region" description="Basic residues" evidence="1">
    <location>
        <begin position="1"/>
        <end position="11"/>
    </location>
</feature>
<sequence>MEYASRSRHGGKSVAHPSVDALHRVGHGPLDRLRERDPSADPRNPSFRNLSPTTEVISHRQPSFATNMSDKHADILKRFQAFLEQEEKTSTPDDMNTVMRAAQTGFWREIQGFITVNDGSIGLEQLDNLAVALIDSQGRAATTLENPVLILPPPSSQTCSPGGGGQPHPAFAEVVSSQKWAAVGIPAKGSRKKKPRSTAGLVKTTKSGSGPSAGTRASAKLDLDLALNTPTDVRRSIDATYAKAAESKQQPHQPAYPWEGHALWYDPEEYPGLHVAHWRFWNTFRATLFERALHMPLATTSAQTQRRKRKMAAIRECLSFISLCIETWGYFNFLRRLEAEGNGGLMWRGRQAGWRTAEAKRYTCSPILDLMDLYENDRGEYHRKIREALDSLKTVPELLEKTDAIDPDLGDTTASGPITEVNDEDTEYCTTHAEEKAVADGNLATKKAGIRDSQSEGEDSDEEESVKRPSDGDEEES</sequence>
<dbReference type="AlphaFoldDB" id="A0A9W6Y0S1"/>
<evidence type="ECO:0000313" key="2">
    <source>
        <dbReference type="EMBL" id="GMF49355.1"/>
    </source>
</evidence>
<feature type="region of interest" description="Disordered" evidence="1">
    <location>
        <begin position="187"/>
        <end position="216"/>
    </location>
</feature>
<keyword evidence="3" id="KW-1185">Reference proteome</keyword>
<feature type="region of interest" description="Disordered" evidence="1">
    <location>
        <begin position="403"/>
        <end position="477"/>
    </location>
</feature>
<feature type="region of interest" description="Disordered" evidence="1">
    <location>
        <begin position="1"/>
        <end position="56"/>
    </location>
</feature>
<accession>A0A9W6Y0S1</accession>